<dbReference type="PANTHER" id="PTHR30154">
    <property type="entry name" value="LEUCINE-RESPONSIVE REGULATORY PROTEIN"/>
    <property type="match status" value="1"/>
</dbReference>
<dbReference type="STRING" id="74969.FAD_1629"/>
<dbReference type="PROSITE" id="PS50956">
    <property type="entry name" value="HTH_ASNC_2"/>
    <property type="match status" value="1"/>
</dbReference>
<dbReference type="Pfam" id="PF13412">
    <property type="entry name" value="HTH_24"/>
    <property type="match status" value="1"/>
</dbReference>
<dbReference type="InterPro" id="IPR000485">
    <property type="entry name" value="AsnC-type_HTH_dom"/>
</dbReference>
<evidence type="ECO:0000259" key="4">
    <source>
        <dbReference type="PROSITE" id="PS50956"/>
    </source>
</evidence>
<keyword evidence="6" id="KW-1185">Reference proteome</keyword>
<accession>A0A1V0N5R8</accession>
<proteinExistence type="predicted"/>
<keyword evidence="2" id="KW-0238">DNA-binding</keyword>
<keyword evidence="3" id="KW-0804">Transcription</keyword>
<feature type="domain" description="HTH asnC-type" evidence="4">
    <location>
        <begin position="34"/>
        <end position="96"/>
    </location>
</feature>
<sequence length="179" mass="20582">MTKENNMEKTEDNKNYECDLSVRWGHIDPSILPFDDLDKEIMCFLRYNARMSNAEIAKMLNTSEATVRRRINELVRRKIITGFSALVDLHAIENSIKVCIRIDTEGDRLDAIADSLAANPNVLSLYRRRGQNQLLLQGLFLNLETIQEFEDSLARKDGIVKYDTMVVSKAFKKDPWVGI</sequence>
<protein>
    <submittedName>
        <fullName evidence="5">AsnC family transcriptional regulator</fullName>
    </submittedName>
</protein>
<dbReference type="RefSeq" id="WP_009886761.1">
    <property type="nucleotide sequence ID" value="NZ_CP015363.1"/>
</dbReference>
<evidence type="ECO:0000313" key="6">
    <source>
        <dbReference type="Proteomes" id="UP000192050"/>
    </source>
</evidence>
<dbReference type="GO" id="GO:0043200">
    <property type="term" value="P:response to amino acid"/>
    <property type="evidence" value="ECO:0007669"/>
    <property type="project" value="TreeGrafter"/>
</dbReference>
<organism evidence="5 6">
    <name type="scientific">Ferroplasma acidiphilum</name>
    <dbReference type="NCBI Taxonomy" id="74969"/>
    <lineage>
        <taxon>Archaea</taxon>
        <taxon>Methanobacteriati</taxon>
        <taxon>Thermoplasmatota</taxon>
        <taxon>Thermoplasmata</taxon>
        <taxon>Thermoplasmatales</taxon>
        <taxon>Ferroplasmaceae</taxon>
        <taxon>Ferroplasma</taxon>
    </lineage>
</organism>
<evidence type="ECO:0000256" key="2">
    <source>
        <dbReference type="ARBA" id="ARBA00023125"/>
    </source>
</evidence>
<dbReference type="GO" id="GO:0043565">
    <property type="term" value="F:sequence-specific DNA binding"/>
    <property type="evidence" value="ECO:0007669"/>
    <property type="project" value="InterPro"/>
</dbReference>
<dbReference type="PANTHER" id="PTHR30154:SF34">
    <property type="entry name" value="TRANSCRIPTIONAL REGULATOR AZLB"/>
    <property type="match status" value="1"/>
</dbReference>
<dbReference type="PRINTS" id="PR00033">
    <property type="entry name" value="HTHASNC"/>
</dbReference>
<dbReference type="InterPro" id="IPR019888">
    <property type="entry name" value="Tscrpt_reg_AsnC-like"/>
</dbReference>
<reference evidence="5 6" key="1">
    <citation type="submission" date="2011-10" db="EMBL/GenBank/DDBJ databases">
        <title>Metabolic and evolutionary patterns in the extreme acidophile Ferroplasma acidiphilum.</title>
        <authorList>
            <person name="Golyshina O.V."/>
            <person name="Kozyavkin S.A."/>
            <person name="Tatusov R.L."/>
            <person name="Slesarev A.I."/>
            <person name="Golyshin P.N."/>
        </authorList>
    </citation>
    <scope>NUCLEOTIDE SEQUENCE [LARGE SCALE GENOMIC DNA]</scope>
    <source>
        <strain evidence="6">Y</strain>
    </source>
</reference>
<keyword evidence="1" id="KW-0805">Transcription regulation</keyword>
<gene>
    <name evidence="5" type="ORF">FAD_1629</name>
</gene>
<dbReference type="KEGG" id="fai:FAD_1629"/>
<dbReference type="SUPFAM" id="SSF54909">
    <property type="entry name" value="Dimeric alpha+beta barrel"/>
    <property type="match status" value="1"/>
</dbReference>
<dbReference type="SMART" id="SM00344">
    <property type="entry name" value="HTH_ASNC"/>
    <property type="match status" value="1"/>
</dbReference>
<dbReference type="EMBL" id="CP015363">
    <property type="protein sequence ID" value="ARD85473.1"/>
    <property type="molecule type" value="Genomic_DNA"/>
</dbReference>
<evidence type="ECO:0000256" key="3">
    <source>
        <dbReference type="ARBA" id="ARBA00023163"/>
    </source>
</evidence>
<name>A0A1V0N5R8_9ARCH</name>
<dbReference type="Proteomes" id="UP000192050">
    <property type="component" value="Chromosome"/>
</dbReference>
<dbReference type="InterPro" id="IPR019887">
    <property type="entry name" value="Tscrpt_reg_AsnC/Lrp_C"/>
</dbReference>
<dbReference type="SUPFAM" id="SSF46785">
    <property type="entry name" value="Winged helix' DNA-binding domain"/>
    <property type="match status" value="1"/>
</dbReference>
<dbReference type="Gene3D" id="3.30.70.920">
    <property type="match status" value="1"/>
</dbReference>
<dbReference type="AlphaFoldDB" id="A0A1V0N5R8"/>
<dbReference type="GeneID" id="16024896"/>
<evidence type="ECO:0000313" key="5">
    <source>
        <dbReference type="EMBL" id="ARD85473.1"/>
    </source>
</evidence>
<dbReference type="InterPro" id="IPR036388">
    <property type="entry name" value="WH-like_DNA-bd_sf"/>
</dbReference>
<dbReference type="GO" id="GO:0005829">
    <property type="term" value="C:cytosol"/>
    <property type="evidence" value="ECO:0007669"/>
    <property type="project" value="TreeGrafter"/>
</dbReference>
<evidence type="ECO:0000256" key="1">
    <source>
        <dbReference type="ARBA" id="ARBA00023015"/>
    </source>
</evidence>
<dbReference type="Pfam" id="PF01037">
    <property type="entry name" value="AsnC_trans_reg"/>
    <property type="match status" value="1"/>
</dbReference>
<dbReference type="Gene3D" id="1.10.10.10">
    <property type="entry name" value="Winged helix-like DNA-binding domain superfamily/Winged helix DNA-binding domain"/>
    <property type="match status" value="1"/>
</dbReference>
<dbReference type="InterPro" id="IPR011008">
    <property type="entry name" value="Dimeric_a/b-barrel"/>
</dbReference>
<dbReference type="InterPro" id="IPR036390">
    <property type="entry name" value="WH_DNA-bd_sf"/>
</dbReference>